<dbReference type="PROSITE" id="PS00028">
    <property type="entry name" value="ZINC_FINGER_C2H2_1"/>
    <property type="match status" value="1"/>
</dbReference>
<gene>
    <name evidence="4" type="ORF">PMEA_00017486</name>
</gene>
<reference evidence="4 5" key="1">
    <citation type="submission" date="2022-05" db="EMBL/GenBank/DDBJ databases">
        <authorList>
            <consortium name="Genoscope - CEA"/>
            <person name="William W."/>
        </authorList>
    </citation>
    <scope>NUCLEOTIDE SEQUENCE [LARGE SCALE GENOMIC DNA]</scope>
</reference>
<comment type="caution">
    <text evidence="4">The sequence shown here is derived from an EMBL/GenBank/DDBJ whole genome shotgun (WGS) entry which is preliminary data.</text>
</comment>
<dbReference type="SMART" id="SM00355">
    <property type="entry name" value="ZnF_C2H2"/>
    <property type="match status" value="1"/>
</dbReference>
<feature type="compositionally biased region" description="Basic and acidic residues" evidence="2">
    <location>
        <begin position="68"/>
        <end position="77"/>
    </location>
</feature>
<keyword evidence="1" id="KW-0479">Metal-binding</keyword>
<dbReference type="InterPro" id="IPR013087">
    <property type="entry name" value="Znf_C2H2_type"/>
</dbReference>
<dbReference type="AlphaFoldDB" id="A0AAU9X4F1"/>
<feature type="region of interest" description="Disordered" evidence="2">
    <location>
        <begin position="54"/>
        <end position="83"/>
    </location>
</feature>
<feature type="domain" description="C2H2-type" evidence="3">
    <location>
        <begin position="44"/>
        <end position="72"/>
    </location>
</feature>
<evidence type="ECO:0000256" key="2">
    <source>
        <dbReference type="SAM" id="MobiDB-lite"/>
    </source>
</evidence>
<organism evidence="4 5">
    <name type="scientific">Pocillopora meandrina</name>
    <dbReference type="NCBI Taxonomy" id="46732"/>
    <lineage>
        <taxon>Eukaryota</taxon>
        <taxon>Metazoa</taxon>
        <taxon>Cnidaria</taxon>
        <taxon>Anthozoa</taxon>
        <taxon>Hexacorallia</taxon>
        <taxon>Scleractinia</taxon>
        <taxon>Astrocoeniina</taxon>
        <taxon>Pocilloporidae</taxon>
        <taxon>Pocillopora</taxon>
    </lineage>
</organism>
<proteinExistence type="predicted"/>
<dbReference type="SUPFAM" id="SSF57667">
    <property type="entry name" value="beta-beta-alpha zinc fingers"/>
    <property type="match status" value="1"/>
</dbReference>
<dbReference type="GO" id="GO:0008270">
    <property type="term" value="F:zinc ion binding"/>
    <property type="evidence" value="ECO:0007669"/>
    <property type="project" value="UniProtKB-KW"/>
</dbReference>
<evidence type="ECO:0000259" key="3">
    <source>
        <dbReference type="PROSITE" id="PS50157"/>
    </source>
</evidence>
<feature type="compositionally biased region" description="Basic residues" evidence="2">
    <location>
        <begin position="54"/>
        <end position="66"/>
    </location>
</feature>
<name>A0AAU9X4F1_9CNID</name>
<dbReference type="Proteomes" id="UP001159428">
    <property type="component" value="Unassembled WGS sequence"/>
</dbReference>
<evidence type="ECO:0000313" key="5">
    <source>
        <dbReference type="Proteomes" id="UP001159428"/>
    </source>
</evidence>
<dbReference type="EMBL" id="CALNXJ010000030">
    <property type="protein sequence ID" value="CAH3136177.1"/>
    <property type="molecule type" value="Genomic_DNA"/>
</dbReference>
<sequence length="130" mass="15016">MADATNELFVFGDDFETILNMLEEDEAIEKHFSTTAIDVQLADFVCSECGKKYKTRGGYQRHRASKHNPNENDRQERTTLTPSSLAEIGTDEFTVLKTIYDGYLKNEDIEKCHCSPQSFFQDYPTMLQHY</sequence>
<accession>A0AAU9X4F1</accession>
<dbReference type="Gene3D" id="3.30.160.60">
    <property type="entry name" value="Classic Zinc Finger"/>
    <property type="match status" value="1"/>
</dbReference>
<evidence type="ECO:0000256" key="1">
    <source>
        <dbReference type="PROSITE-ProRule" id="PRU00042"/>
    </source>
</evidence>
<keyword evidence="1" id="KW-0862">Zinc</keyword>
<protein>
    <recommendedName>
        <fullName evidence="3">C2H2-type domain-containing protein</fullName>
    </recommendedName>
</protein>
<keyword evidence="5" id="KW-1185">Reference proteome</keyword>
<dbReference type="InterPro" id="IPR036236">
    <property type="entry name" value="Znf_C2H2_sf"/>
</dbReference>
<keyword evidence="1" id="KW-0863">Zinc-finger</keyword>
<evidence type="ECO:0000313" key="4">
    <source>
        <dbReference type="EMBL" id="CAH3136177.1"/>
    </source>
</evidence>
<dbReference type="PROSITE" id="PS50157">
    <property type="entry name" value="ZINC_FINGER_C2H2_2"/>
    <property type="match status" value="1"/>
</dbReference>